<dbReference type="AlphaFoldDB" id="A0A420B6N3"/>
<accession>A0A420B6N3</accession>
<sequence length="148" mass="16583">MSRVVLITQLQQTLMQLWDLEIQATLSEIPTQQLLETLKERLTASPATAEEQATLKTLFQPIGHVPDEEPLLTDIPEHVSVGWIVTKLGIAHSSFYRSVHNILLFPILRIGNRPYYLKADVLVLFDKVRGKGSYFLGRMASKLKSGGG</sequence>
<evidence type="ECO:0000313" key="2">
    <source>
        <dbReference type="Proteomes" id="UP000286246"/>
    </source>
</evidence>
<dbReference type="Proteomes" id="UP000286246">
    <property type="component" value="Unassembled WGS sequence"/>
</dbReference>
<dbReference type="EMBL" id="RAPY01000002">
    <property type="protein sequence ID" value="RKE52308.1"/>
    <property type="molecule type" value="Genomic_DNA"/>
</dbReference>
<dbReference type="RefSeq" id="WP_120259363.1">
    <property type="nucleotide sequence ID" value="NZ_RAPY01000002.1"/>
</dbReference>
<comment type="caution">
    <text evidence="1">The sequence shown here is derived from an EMBL/GenBank/DDBJ whole genome shotgun (WGS) entry which is preliminary data.</text>
</comment>
<dbReference type="OrthoDB" id="711207at2"/>
<gene>
    <name evidence="1" type="ORF">DFQ12_2542</name>
</gene>
<organism evidence="1 2">
    <name type="scientific">Sphingobacterium detergens</name>
    <dbReference type="NCBI Taxonomy" id="1145106"/>
    <lineage>
        <taxon>Bacteria</taxon>
        <taxon>Pseudomonadati</taxon>
        <taxon>Bacteroidota</taxon>
        <taxon>Sphingobacteriia</taxon>
        <taxon>Sphingobacteriales</taxon>
        <taxon>Sphingobacteriaceae</taxon>
        <taxon>Sphingobacterium</taxon>
    </lineage>
</organism>
<proteinExistence type="predicted"/>
<keyword evidence="2" id="KW-1185">Reference proteome</keyword>
<name>A0A420B6N3_SPHD1</name>
<evidence type="ECO:0000313" key="1">
    <source>
        <dbReference type="EMBL" id="RKE52308.1"/>
    </source>
</evidence>
<protein>
    <submittedName>
        <fullName evidence="1">Uncharacterized protein</fullName>
    </submittedName>
</protein>
<reference evidence="1 2" key="1">
    <citation type="submission" date="2018-09" db="EMBL/GenBank/DDBJ databases">
        <title>Genomic Encyclopedia of Type Strains, Phase III (KMG-III): the genomes of soil and plant-associated and newly described type strains.</title>
        <authorList>
            <person name="Whitman W."/>
        </authorList>
    </citation>
    <scope>NUCLEOTIDE SEQUENCE [LARGE SCALE GENOMIC DNA]</scope>
    <source>
        <strain evidence="1 2">CECT 7938</strain>
    </source>
</reference>